<dbReference type="Gene3D" id="3.90.550.10">
    <property type="entry name" value="Spore Coat Polysaccharide Biosynthesis Protein SpsA, Chain A"/>
    <property type="match status" value="1"/>
</dbReference>
<sequence>MSIAISCIIVNYNTAKFTLDCVASIFETHQNTEAIEVIVVDNASEKEDYLLLESELQKKNFPNTKLIRSKQNFGFGAGNMIGVNAASNCEYYAFINNDTLQLTNNCLWVLKDFMDATPDSGVCSPQMLDEDKNFRSTIDHFSSLSREILKRGFLEKVNPKKYPSRKKFFDKPTAVNYVQGSFMFFNAEDFNKIGGFDTNLFLYYEESDLGLRLLKERKKYAYIFPEAQYIHFKSVSIKKSVNILIKRELKISLLYHTRKHYGFLAHQFLLNFLRIRYGLTCIVKPKYFPLFRLLLGGASLSKSLKQKQSIKEI</sequence>
<dbReference type="InterPro" id="IPR029044">
    <property type="entry name" value="Nucleotide-diphossugar_trans"/>
</dbReference>
<dbReference type="RefSeq" id="WP_092541716.1">
    <property type="nucleotide sequence ID" value="NZ_FOKV01000003.1"/>
</dbReference>
<dbReference type="CDD" id="cd04186">
    <property type="entry name" value="GT_2_like_c"/>
    <property type="match status" value="1"/>
</dbReference>
<dbReference type="Pfam" id="PF00535">
    <property type="entry name" value="Glycos_transf_2"/>
    <property type="match status" value="1"/>
</dbReference>
<organism evidence="2 3">
    <name type="scientific">Zunongwangia mangrovi</name>
    <dbReference type="NCBI Taxonomy" id="1334022"/>
    <lineage>
        <taxon>Bacteria</taxon>
        <taxon>Pseudomonadati</taxon>
        <taxon>Bacteroidota</taxon>
        <taxon>Flavobacteriia</taxon>
        <taxon>Flavobacteriales</taxon>
        <taxon>Flavobacteriaceae</taxon>
        <taxon>Zunongwangia</taxon>
    </lineage>
</organism>
<keyword evidence="3" id="KW-1185">Reference proteome</keyword>
<evidence type="ECO:0000313" key="2">
    <source>
        <dbReference type="EMBL" id="SFC24444.1"/>
    </source>
</evidence>
<feature type="domain" description="Glycosyltransferase 2-like" evidence="1">
    <location>
        <begin position="6"/>
        <end position="184"/>
    </location>
</feature>
<reference evidence="3" key="1">
    <citation type="submission" date="2016-10" db="EMBL/GenBank/DDBJ databases">
        <authorList>
            <person name="Varghese N."/>
            <person name="Submissions S."/>
        </authorList>
    </citation>
    <scope>NUCLEOTIDE SEQUENCE [LARGE SCALE GENOMIC DNA]</scope>
    <source>
        <strain evidence="3">DSM 24499</strain>
    </source>
</reference>
<protein>
    <recommendedName>
        <fullName evidence="1">Glycosyltransferase 2-like domain-containing protein</fullName>
    </recommendedName>
</protein>
<dbReference type="EMBL" id="FOKV01000003">
    <property type="protein sequence ID" value="SFC24444.1"/>
    <property type="molecule type" value="Genomic_DNA"/>
</dbReference>
<dbReference type="AlphaFoldDB" id="A0A1I1HKE8"/>
<proteinExistence type="predicted"/>
<gene>
    <name evidence="2" type="ORF">SAMN04487907_10384</name>
</gene>
<dbReference type="InterPro" id="IPR001173">
    <property type="entry name" value="Glyco_trans_2-like"/>
</dbReference>
<dbReference type="STRING" id="1334022.SAMN04487907_10384"/>
<dbReference type="PANTHER" id="PTHR43179">
    <property type="entry name" value="RHAMNOSYLTRANSFERASE WBBL"/>
    <property type="match status" value="1"/>
</dbReference>
<evidence type="ECO:0000259" key="1">
    <source>
        <dbReference type="Pfam" id="PF00535"/>
    </source>
</evidence>
<dbReference type="SUPFAM" id="SSF53448">
    <property type="entry name" value="Nucleotide-diphospho-sugar transferases"/>
    <property type="match status" value="1"/>
</dbReference>
<name>A0A1I1HKE8_9FLAO</name>
<dbReference type="OrthoDB" id="9771846at2"/>
<dbReference type="PANTHER" id="PTHR43179:SF7">
    <property type="entry name" value="RHAMNOSYLTRANSFERASE WBBL"/>
    <property type="match status" value="1"/>
</dbReference>
<dbReference type="Proteomes" id="UP000199438">
    <property type="component" value="Unassembled WGS sequence"/>
</dbReference>
<evidence type="ECO:0000313" key="3">
    <source>
        <dbReference type="Proteomes" id="UP000199438"/>
    </source>
</evidence>
<accession>A0A1I1HKE8</accession>